<dbReference type="InterPro" id="IPR051916">
    <property type="entry name" value="GPI-anchor_lipid_remodeler"/>
</dbReference>
<sequence>MVPGVACRTYKMIIYSWNMLFRNKAPDRALDFIARMPFDIFCLQEVPEEFLDRLRALPYHMSVASEVERVFAGQQSLQYLVTLSRAPIVNDGRIPLPYREVGLPLRARLFVRAMVGLRLWALWVSNRHAAYIDIETDRSVVRVFNMHLPLATPRWRAEEFETVMLERDHALPTVACGDFNILEKPHITPISWVLGGTTGDMFFYKRERRDVERRFATHQLTNPLKQSSTHPLSRSQLDHILVSDSFAITRAGVISDRMGSDHHPIVVEVA</sequence>
<dbReference type="Pfam" id="PF03372">
    <property type="entry name" value="Exo_endo_phos"/>
    <property type="match status" value="1"/>
</dbReference>
<dbReference type="GO" id="GO:0003824">
    <property type="term" value="F:catalytic activity"/>
    <property type="evidence" value="ECO:0007669"/>
    <property type="project" value="InterPro"/>
</dbReference>
<dbReference type="Gene3D" id="3.60.10.10">
    <property type="entry name" value="Endonuclease/exonuclease/phosphatase"/>
    <property type="match status" value="1"/>
</dbReference>
<reference evidence="3" key="1">
    <citation type="submission" date="2017-09" db="EMBL/GenBank/DDBJ databases">
        <title>Depth-based differentiation of microbial function through sediment-hosted aquifers and enrichment of novel symbionts in the deep terrestrial subsurface.</title>
        <authorList>
            <person name="Probst A.J."/>
            <person name="Ladd B."/>
            <person name="Jarett J.K."/>
            <person name="Geller-Mcgrath D.E."/>
            <person name="Sieber C.M.K."/>
            <person name="Emerson J.B."/>
            <person name="Anantharaman K."/>
            <person name="Thomas B.C."/>
            <person name="Malmstrom R."/>
            <person name="Stieglmeier M."/>
            <person name="Klingl A."/>
            <person name="Woyke T."/>
            <person name="Ryan C.M."/>
            <person name="Banfield J.F."/>
        </authorList>
    </citation>
    <scope>NUCLEOTIDE SEQUENCE [LARGE SCALE GENOMIC DNA]</scope>
</reference>
<gene>
    <name evidence="2" type="ORF">COU19_00285</name>
</gene>
<protein>
    <recommendedName>
        <fullName evidence="1">Endonuclease/exonuclease/phosphatase domain-containing protein</fullName>
    </recommendedName>
</protein>
<evidence type="ECO:0000313" key="3">
    <source>
        <dbReference type="Proteomes" id="UP000230179"/>
    </source>
</evidence>
<evidence type="ECO:0000259" key="1">
    <source>
        <dbReference type="Pfam" id="PF03372"/>
    </source>
</evidence>
<dbReference type="GO" id="GO:0016020">
    <property type="term" value="C:membrane"/>
    <property type="evidence" value="ECO:0007669"/>
    <property type="project" value="GOC"/>
</dbReference>
<comment type="caution">
    <text evidence="2">The sequence shown here is derived from an EMBL/GenBank/DDBJ whole genome shotgun (WGS) entry which is preliminary data.</text>
</comment>
<dbReference type="InterPro" id="IPR005135">
    <property type="entry name" value="Endo/exonuclease/phosphatase"/>
</dbReference>
<feature type="domain" description="Endonuclease/exonuclease/phosphatase" evidence="1">
    <location>
        <begin position="16"/>
        <end position="262"/>
    </location>
</feature>
<organism evidence="2 3">
    <name type="scientific">Candidatus Kaiserbacteria bacterium CG10_big_fil_rev_8_21_14_0_10_56_12</name>
    <dbReference type="NCBI Taxonomy" id="1974611"/>
    <lineage>
        <taxon>Bacteria</taxon>
        <taxon>Candidatus Kaiseribacteriota</taxon>
    </lineage>
</organism>
<evidence type="ECO:0000313" key="2">
    <source>
        <dbReference type="EMBL" id="PIR83470.1"/>
    </source>
</evidence>
<dbReference type="InterPro" id="IPR036691">
    <property type="entry name" value="Endo/exonu/phosph_ase_sf"/>
</dbReference>
<dbReference type="Proteomes" id="UP000230179">
    <property type="component" value="Unassembled WGS sequence"/>
</dbReference>
<accession>A0A2H0UAV7</accession>
<name>A0A2H0UAV7_9BACT</name>
<dbReference type="PANTHER" id="PTHR14859">
    <property type="entry name" value="CALCOFLUOR WHITE HYPERSENSITIVE PROTEIN PRECURSOR"/>
    <property type="match status" value="1"/>
</dbReference>
<dbReference type="GO" id="GO:0006506">
    <property type="term" value="P:GPI anchor biosynthetic process"/>
    <property type="evidence" value="ECO:0007669"/>
    <property type="project" value="TreeGrafter"/>
</dbReference>
<dbReference type="AlphaFoldDB" id="A0A2H0UAV7"/>
<proteinExistence type="predicted"/>
<dbReference type="EMBL" id="PFBL01000002">
    <property type="protein sequence ID" value="PIR83470.1"/>
    <property type="molecule type" value="Genomic_DNA"/>
</dbReference>
<dbReference type="SUPFAM" id="SSF56219">
    <property type="entry name" value="DNase I-like"/>
    <property type="match status" value="1"/>
</dbReference>
<dbReference type="PANTHER" id="PTHR14859:SF1">
    <property type="entry name" value="PGAP2-INTERACTING PROTEIN"/>
    <property type="match status" value="1"/>
</dbReference>